<dbReference type="InterPro" id="IPR018497">
    <property type="entry name" value="Peptidase_M13_C"/>
</dbReference>
<keyword evidence="4" id="KW-0479">Metal-binding</keyword>
<keyword evidence="3" id="KW-0645">Protease</keyword>
<dbReference type="InterPro" id="IPR024079">
    <property type="entry name" value="MetalloPept_cat_dom_sf"/>
</dbReference>
<feature type="domain" description="Peptidase M13 C-terminal" evidence="9">
    <location>
        <begin position="500"/>
        <end position="703"/>
    </location>
</feature>
<comment type="cofactor">
    <cofactor evidence="1">
        <name>Zn(2+)</name>
        <dbReference type="ChEBI" id="CHEBI:29105"/>
    </cofactor>
</comment>
<name>A0A143PS39_LUTPR</name>
<dbReference type="OrthoDB" id="9775677at2"/>
<dbReference type="EC" id="3.4.24.-" evidence="11"/>
<dbReference type="Gene3D" id="3.40.390.10">
    <property type="entry name" value="Collagenase (Catalytic Domain)"/>
    <property type="match status" value="1"/>
</dbReference>
<evidence type="ECO:0000256" key="4">
    <source>
        <dbReference type="ARBA" id="ARBA00022723"/>
    </source>
</evidence>
<keyword evidence="6" id="KW-0862">Zinc</keyword>
<dbReference type="AlphaFoldDB" id="A0A143PS39"/>
<dbReference type="Pfam" id="PF05649">
    <property type="entry name" value="Peptidase_M13_N"/>
    <property type="match status" value="1"/>
</dbReference>
<sequence length="706" mass="77376" precursor="true">MNRCLSRCAAAAVLLLLPAITRAQSHDHACLDDACTRLALGATGEGAGAVAGEAPRFGTWGIDLSGMDTSVKPGTDFFRYVNGAWADRTTIPPDRTTFGSAAVLRDIAEGQVRALLDEWAAATSLAAGSDEAKLARLYRSFLDEAAAERRDATPLAPRLAAIRAATTCEALATLMGETSRGAGAAVFAAGVSDDMRNPEQYTLYLSQSGLGLQDREFYLRDNFAPQKKAYREYVARMLGLAGWTTPEAAADAVIAFETRIAEAHWTRAESRNRDKTYNPTTWTALASSAPGFAWQAFARAAGIDGAPKVVVRQDTAIPKIAAIVGETPVDTLQAWQAFRTIDQAAPYLSARFVTAHWEFRSMFLQGAQEPRARWKRAVAFAEAGMGEAIGRTYVARHFPPDSKAKMERLVAGLREAMRMRIEALPWMEPATKAAALEKLASFGVKIGYPSEWRDYKALEVTGELFANWERVAAFEWARDVARIGRPVDEDEWGMTPQTVNAYYSAAKNEIVFPAAILQPPYFDPQADMAVNYGAIGGVIGHELTHGFDDQGRKSDGKGVLRDWWTPDDAKRFEAQADRLGAQYEAYVFPTLPGMKLTARIVMGENIADLGGVLLGLDAYQLSLQGKPAPVLDGFTGTQRVFLGWAQAWRIKSRDDALRQQIVNDSHSPGFIRAFAPLRNVDAWYEAFDVKPGEALYIAPEQRVRIW</sequence>
<evidence type="ECO:0000259" key="10">
    <source>
        <dbReference type="Pfam" id="PF05649"/>
    </source>
</evidence>
<dbReference type="PANTHER" id="PTHR11733">
    <property type="entry name" value="ZINC METALLOPROTEASE FAMILY M13 NEPRILYSIN-RELATED"/>
    <property type="match status" value="1"/>
</dbReference>
<keyword evidence="5 11" id="KW-0378">Hydrolase</keyword>
<evidence type="ECO:0000256" key="6">
    <source>
        <dbReference type="ARBA" id="ARBA00022833"/>
    </source>
</evidence>
<dbReference type="EMBL" id="CP015136">
    <property type="protein sequence ID" value="AMY10649.1"/>
    <property type="molecule type" value="Genomic_DNA"/>
</dbReference>
<evidence type="ECO:0000313" key="12">
    <source>
        <dbReference type="Proteomes" id="UP000076079"/>
    </source>
</evidence>
<evidence type="ECO:0000256" key="8">
    <source>
        <dbReference type="SAM" id="SignalP"/>
    </source>
</evidence>
<evidence type="ECO:0000256" key="2">
    <source>
        <dbReference type="ARBA" id="ARBA00007357"/>
    </source>
</evidence>
<dbReference type="PATRIC" id="fig|1813736.3.peg.4094"/>
<dbReference type="GO" id="GO:0004222">
    <property type="term" value="F:metalloendopeptidase activity"/>
    <property type="evidence" value="ECO:0007669"/>
    <property type="project" value="InterPro"/>
</dbReference>
<dbReference type="PRINTS" id="PR00786">
    <property type="entry name" value="NEPRILYSIN"/>
</dbReference>
<reference evidence="11 12" key="1">
    <citation type="journal article" date="2016" name="Genome Announc.">
        <title>First Complete Genome Sequence of a Subdivision 6 Acidobacterium Strain.</title>
        <authorList>
            <person name="Huang S."/>
            <person name="Vieira S."/>
            <person name="Bunk B."/>
            <person name="Riedel T."/>
            <person name="Sproer C."/>
            <person name="Overmann J."/>
        </authorList>
    </citation>
    <scope>NUCLEOTIDE SEQUENCE [LARGE SCALE GENOMIC DNA]</scope>
    <source>
        <strain evidence="12">DSM 100886 HEG_-6_39</strain>
    </source>
</reference>
<dbReference type="Proteomes" id="UP000076079">
    <property type="component" value="Chromosome"/>
</dbReference>
<reference evidence="12" key="2">
    <citation type="submission" date="2016-04" db="EMBL/GenBank/DDBJ databases">
        <title>First Complete Genome Sequence of a Subdivision 6 Acidobacterium.</title>
        <authorList>
            <person name="Huang S."/>
            <person name="Vieira S."/>
            <person name="Bunk B."/>
            <person name="Riedel T."/>
            <person name="Sproeer C."/>
            <person name="Overmann J."/>
        </authorList>
    </citation>
    <scope>NUCLEOTIDE SEQUENCE [LARGE SCALE GENOMIC DNA]</scope>
    <source>
        <strain evidence="12">DSM 100886 HEG_-6_39</strain>
    </source>
</reference>
<protein>
    <submittedName>
        <fullName evidence="11">Neutral endopeptidase</fullName>
        <ecNumber evidence="11">3.4.24.-</ecNumber>
    </submittedName>
</protein>
<evidence type="ECO:0000256" key="5">
    <source>
        <dbReference type="ARBA" id="ARBA00022801"/>
    </source>
</evidence>
<feature type="signal peptide" evidence="8">
    <location>
        <begin position="1"/>
        <end position="23"/>
    </location>
</feature>
<dbReference type="InterPro" id="IPR000718">
    <property type="entry name" value="Peptidase_M13"/>
</dbReference>
<dbReference type="PANTHER" id="PTHR11733:SF167">
    <property type="entry name" value="FI17812P1-RELATED"/>
    <property type="match status" value="1"/>
</dbReference>
<dbReference type="STRING" id="1855912.LuPra_03887"/>
<dbReference type="InterPro" id="IPR008753">
    <property type="entry name" value="Peptidase_M13_N"/>
</dbReference>
<proteinExistence type="inferred from homology"/>
<dbReference type="GO" id="GO:0016485">
    <property type="term" value="P:protein processing"/>
    <property type="evidence" value="ECO:0007669"/>
    <property type="project" value="TreeGrafter"/>
</dbReference>
<dbReference type="GO" id="GO:0005886">
    <property type="term" value="C:plasma membrane"/>
    <property type="evidence" value="ECO:0007669"/>
    <property type="project" value="TreeGrafter"/>
</dbReference>
<evidence type="ECO:0000313" key="11">
    <source>
        <dbReference type="EMBL" id="AMY10649.1"/>
    </source>
</evidence>
<dbReference type="InterPro" id="IPR042089">
    <property type="entry name" value="Peptidase_M13_dom_2"/>
</dbReference>
<comment type="similarity">
    <text evidence="2">Belongs to the peptidase M13 family.</text>
</comment>
<keyword evidence="12" id="KW-1185">Reference proteome</keyword>
<dbReference type="GO" id="GO:0046872">
    <property type="term" value="F:metal ion binding"/>
    <property type="evidence" value="ECO:0007669"/>
    <property type="project" value="UniProtKB-KW"/>
</dbReference>
<evidence type="ECO:0000256" key="7">
    <source>
        <dbReference type="ARBA" id="ARBA00023049"/>
    </source>
</evidence>
<dbReference type="PROSITE" id="PS51885">
    <property type="entry name" value="NEPRILYSIN"/>
    <property type="match status" value="1"/>
</dbReference>
<dbReference type="KEGG" id="abac:LuPra_03887"/>
<evidence type="ECO:0000259" key="9">
    <source>
        <dbReference type="Pfam" id="PF01431"/>
    </source>
</evidence>
<dbReference type="RefSeq" id="WP_110172264.1">
    <property type="nucleotide sequence ID" value="NZ_CP015136.1"/>
</dbReference>
<feature type="chain" id="PRO_5007511868" evidence="8">
    <location>
        <begin position="24"/>
        <end position="706"/>
    </location>
</feature>
<dbReference type="Pfam" id="PF01431">
    <property type="entry name" value="Peptidase_M13"/>
    <property type="match status" value="1"/>
</dbReference>
<accession>A0A143PS39</accession>
<dbReference type="CDD" id="cd08662">
    <property type="entry name" value="M13"/>
    <property type="match status" value="1"/>
</dbReference>
<dbReference type="Gene3D" id="1.10.1380.10">
    <property type="entry name" value="Neutral endopeptidase , domain2"/>
    <property type="match status" value="1"/>
</dbReference>
<keyword evidence="8" id="KW-0732">Signal</keyword>
<dbReference type="SUPFAM" id="SSF55486">
    <property type="entry name" value="Metalloproteases ('zincins'), catalytic domain"/>
    <property type="match status" value="1"/>
</dbReference>
<feature type="domain" description="Peptidase M13 N-terminal" evidence="10">
    <location>
        <begin position="73"/>
        <end position="449"/>
    </location>
</feature>
<organism evidence="11 12">
    <name type="scientific">Luteitalea pratensis</name>
    <dbReference type="NCBI Taxonomy" id="1855912"/>
    <lineage>
        <taxon>Bacteria</taxon>
        <taxon>Pseudomonadati</taxon>
        <taxon>Acidobacteriota</taxon>
        <taxon>Vicinamibacteria</taxon>
        <taxon>Vicinamibacterales</taxon>
        <taxon>Vicinamibacteraceae</taxon>
        <taxon>Luteitalea</taxon>
    </lineage>
</organism>
<evidence type="ECO:0000256" key="3">
    <source>
        <dbReference type="ARBA" id="ARBA00022670"/>
    </source>
</evidence>
<evidence type="ECO:0000256" key="1">
    <source>
        <dbReference type="ARBA" id="ARBA00001947"/>
    </source>
</evidence>
<keyword evidence="7" id="KW-0482">Metalloprotease</keyword>
<gene>
    <name evidence="11" type="primary">pepO_1</name>
    <name evidence="11" type="ORF">LuPra_03887</name>
</gene>